<dbReference type="SUPFAM" id="SSF53448">
    <property type="entry name" value="Nucleotide-diphospho-sugar transferases"/>
    <property type="match status" value="1"/>
</dbReference>
<feature type="transmembrane region" description="Helical" evidence="2">
    <location>
        <begin position="793"/>
        <end position="809"/>
    </location>
</feature>
<feature type="region of interest" description="Disordered" evidence="1">
    <location>
        <begin position="80"/>
        <end position="99"/>
    </location>
</feature>
<feature type="region of interest" description="Disordered" evidence="1">
    <location>
        <begin position="1023"/>
        <end position="1086"/>
    </location>
</feature>
<feature type="compositionally biased region" description="Basic and acidic residues" evidence="1">
    <location>
        <begin position="87"/>
        <end position="99"/>
    </location>
</feature>
<reference evidence="3 4" key="1">
    <citation type="submission" date="2017-05" db="EMBL/GenBank/DDBJ databases">
        <title>Draft genome sequence of Elsinoe australis.</title>
        <authorList>
            <person name="Cheng Q."/>
        </authorList>
    </citation>
    <scope>NUCLEOTIDE SEQUENCE [LARGE SCALE GENOMIC DNA]</scope>
    <source>
        <strain evidence="3 4">NL1</strain>
    </source>
</reference>
<feature type="region of interest" description="Disordered" evidence="1">
    <location>
        <begin position="1145"/>
        <end position="1170"/>
    </location>
</feature>
<keyword evidence="2" id="KW-1133">Transmembrane helix</keyword>
<dbReference type="Proteomes" id="UP000243723">
    <property type="component" value="Unassembled WGS sequence"/>
</dbReference>
<feature type="transmembrane region" description="Helical" evidence="2">
    <location>
        <begin position="754"/>
        <end position="773"/>
    </location>
</feature>
<dbReference type="CDD" id="cd00761">
    <property type="entry name" value="Glyco_tranf_GTA_type"/>
    <property type="match status" value="1"/>
</dbReference>
<dbReference type="OrthoDB" id="2590398at2759"/>
<feature type="compositionally biased region" description="Polar residues" evidence="1">
    <location>
        <begin position="1046"/>
        <end position="1056"/>
    </location>
</feature>
<feature type="region of interest" description="Disordered" evidence="1">
    <location>
        <begin position="312"/>
        <end position="363"/>
    </location>
</feature>
<dbReference type="Pfam" id="PF13641">
    <property type="entry name" value="Glyco_tranf_2_3"/>
    <property type="match status" value="1"/>
</dbReference>
<feature type="region of interest" description="Disordered" evidence="1">
    <location>
        <begin position="121"/>
        <end position="189"/>
    </location>
</feature>
<proteinExistence type="predicted"/>
<evidence type="ECO:0000256" key="2">
    <source>
        <dbReference type="SAM" id="Phobius"/>
    </source>
</evidence>
<name>A0A2P7Z4N0_9PEZI</name>
<gene>
    <name evidence="3" type="ORF">B9Z65_7108</name>
</gene>
<keyword evidence="2" id="KW-0812">Transmembrane</keyword>
<comment type="caution">
    <text evidence="3">The sequence shown here is derived from an EMBL/GenBank/DDBJ whole genome shotgun (WGS) entry which is preliminary data.</text>
</comment>
<evidence type="ECO:0000256" key="1">
    <source>
        <dbReference type="SAM" id="MobiDB-lite"/>
    </source>
</evidence>
<feature type="compositionally biased region" description="Polar residues" evidence="1">
    <location>
        <begin position="1023"/>
        <end position="1033"/>
    </location>
</feature>
<feature type="compositionally biased region" description="Polar residues" evidence="1">
    <location>
        <begin position="353"/>
        <end position="363"/>
    </location>
</feature>
<feature type="compositionally biased region" description="Low complexity" evidence="1">
    <location>
        <begin position="163"/>
        <end position="179"/>
    </location>
</feature>
<evidence type="ECO:0000313" key="3">
    <source>
        <dbReference type="EMBL" id="PSK43154.1"/>
    </source>
</evidence>
<feature type="region of interest" description="Disordered" evidence="1">
    <location>
        <begin position="906"/>
        <end position="926"/>
    </location>
</feature>
<feature type="region of interest" description="Disordered" evidence="1">
    <location>
        <begin position="25"/>
        <end position="49"/>
    </location>
</feature>
<feature type="compositionally biased region" description="Basic and acidic residues" evidence="1">
    <location>
        <begin position="1157"/>
        <end position="1170"/>
    </location>
</feature>
<keyword evidence="4" id="KW-1185">Reference proteome</keyword>
<dbReference type="Gene3D" id="3.90.550.10">
    <property type="entry name" value="Spore Coat Polysaccharide Biosynthesis Protein SpsA, Chain A"/>
    <property type="match status" value="1"/>
</dbReference>
<organism evidence="3 4">
    <name type="scientific">Elsinoe australis</name>
    <dbReference type="NCBI Taxonomy" id="40998"/>
    <lineage>
        <taxon>Eukaryota</taxon>
        <taxon>Fungi</taxon>
        <taxon>Dikarya</taxon>
        <taxon>Ascomycota</taxon>
        <taxon>Pezizomycotina</taxon>
        <taxon>Dothideomycetes</taxon>
        <taxon>Dothideomycetidae</taxon>
        <taxon>Myriangiales</taxon>
        <taxon>Elsinoaceae</taxon>
        <taxon>Elsinoe</taxon>
    </lineage>
</organism>
<feature type="compositionally biased region" description="Acidic residues" evidence="1">
    <location>
        <begin position="1066"/>
        <end position="1077"/>
    </location>
</feature>
<feature type="compositionally biased region" description="Basic and acidic residues" evidence="1">
    <location>
        <begin position="25"/>
        <end position="35"/>
    </location>
</feature>
<feature type="transmembrane region" description="Helical" evidence="2">
    <location>
        <begin position="853"/>
        <end position="873"/>
    </location>
</feature>
<keyword evidence="2" id="KW-0472">Membrane</keyword>
<dbReference type="EMBL" id="NHZQ01000331">
    <property type="protein sequence ID" value="PSK43154.1"/>
    <property type="molecule type" value="Genomic_DNA"/>
</dbReference>
<feature type="transmembrane region" description="Helical" evidence="2">
    <location>
        <begin position="478"/>
        <end position="498"/>
    </location>
</feature>
<sequence>MDRMGSPKLLAPIITVVEEDADYFSERPRPVEQRKGSLTTPPLLSPRRGSTIARVASRKQSIITNVVVPTHLLNAVTSSAEYSSAAQERKRRESKARLDPREQFDAEAFANTQSAAVLRALGKGPKSRSQRSSISLHRRVVTSRRGSTRPQTGFAPDDMLGVPGTSGTPATPGTPRTPGTPGPAGGILRKSSIVGRLDPNFTIALPSPGLAVPAPALVRKKSTVTFGDLPTPSEKPTMVRKKSVVTFSPPHTPSFHTPLIQTPLSEVPEPGRTKSIISVTQEFDISYDEKKNDDLDVKSFLSQDYFGNYTMNENIPRRGSRGHAGPLDTPSTLRPETPGRQTGWRWGAARKSISGTPSTRSATLRNTSINAGRPMGRRESVWVRTASIWQDTMATVVDTVQTVSKKMRRGTMHDVYDQAKVRGVEMQRSKLFMTTFEFAIYLLLAAIFYFVFVGMPLWNGTAYWVWYALKYKMNVQGTWAIFVGIAVMYAYTPLLLFFEKDLPMPEDITKIDPNKTPGVKDTCLLIPCYKSENIIGPTLMAATRIFPPSNIFVIANGNSPTPLDETEAVCQKYGVNHVWSPVGSKIVAQFVGCYAAKGFKNVLLIDDDCALPPNFPIVSDRLVGKVKCMGYTIKSVGPNSSRGTLAQQAQDIEYKLSGLQRELMSRIGSALFPHGAISLWDREFLIKTFHQHPGFNVSEDWFFGHVARELGCRTKMCTSVFIETETPSAVFLSSGGSRGGFGEMTVFKQRFTRWNFFFVNGMYYNLSYILFSWKLGWWEFGTKLFCIQEIYETLLYLAMPLIVPITFYVRPLFSLYMFLGTMLIYLLNVVIFNEVHLRRKSERVPSRAAYLYYMPYKLVLTFVNVASCYYALFKYATYFAKRHPKLIEDEKAVGVVLQLEEAREDNESLVTNDHEDSDLPPQPRSGRRMTVTAIGAQTQIPVMEGPAQGDRRMTVTTLGPRMDTAPNGQRRPSVDTAAVLTVGGRKFSVPSQSGTEGIRRLSSSMLGPLSPGFARPRLQSITRSGSNAGLSESSEAEETPFHTPRSESATVSTTSGRGRLFSVAEVGDEEEEVEERTEEGMRRKSSAPKWVMDFARKASVGRRKSRAQSRVEDEVPEGLLDQLADVQVKLSKNRVEVLGFDIDGGKGLGLEEEDGGPLDRKRTAESRSMV</sequence>
<dbReference type="InterPro" id="IPR029044">
    <property type="entry name" value="Nucleotide-diphossugar_trans"/>
</dbReference>
<dbReference type="AlphaFoldDB" id="A0A2P7Z4N0"/>
<accession>A0A2P7Z4N0</accession>
<feature type="transmembrane region" description="Helical" evidence="2">
    <location>
        <begin position="438"/>
        <end position="458"/>
    </location>
</feature>
<dbReference type="STRING" id="40998.A0A2P7Z4N0"/>
<protein>
    <submittedName>
        <fullName evidence="3">Uncharacterized protein</fullName>
    </submittedName>
</protein>
<feature type="transmembrane region" description="Helical" evidence="2">
    <location>
        <begin position="816"/>
        <end position="833"/>
    </location>
</feature>
<evidence type="ECO:0000313" key="4">
    <source>
        <dbReference type="Proteomes" id="UP000243723"/>
    </source>
</evidence>